<gene>
    <name evidence="3" type="ORF">ACFFF6_16090</name>
</gene>
<evidence type="ECO:0000313" key="4">
    <source>
        <dbReference type="Proteomes" id="UP001589793"/>
    </source>
</evidence>
<proteinExistence type="predicted"/>
<comment type="caution">
    <text evidence="3">The sequence shown here is derived from an EMBL/GenBank/DDBJ whole genome shotgun (WGS) entry which is preliminary data.</text>
</comment>
<dbReference type="Pfam" id="PF24837">
    <property type="entry name" value="AMIN-like"/>
    <property type="match status" value="1"/>
</dbReference>
<keyword evidence="1" id="KW-0732">Signal</keyword>
<name>A0ABV6REQ0_9MICO</name>
<dbReference type="Proteomes" id="UP001589793">
    <property type="component" value="Unassembled WGS sequence"/>
</dbReference>
<reference evidence="3 4" key="1">
    <citation type="submission" date="2024-09" db="EMBL/GenBank/DDBJ databases">
        <authorList>
            <person name="Sun Q."/>
            <person name="Mori K."/>
        </authorList>
    </citation>
    <scope>NUCLEOTIDE SEQUENCE [LARGE SCALE GENOMIC DNA]</scope>
    <source>
        <strain evidence="3 4">CICC 10874</strain>
    </source>
</reference>
<feature type="chain" id="PRO_5047302574" description="AMIN-like domain-containing protein" evidence="1">
    <location>
        <begin position="26"/>
        <end position="184"/>
    </location>
</feature>
<dbReference type="EMBL" id="JBHLSV010000024">
    <property type="protein sequence ID" value="MFC0675472.1"/>
    <property type="molecule type" value="Genomic_DNA"/>
</dbReference>
<sequence>MTRTTRSIAALALLGGLALAPPAGAEEPFTACSADWGSLPETSPMPEIPAALTDVRSGEHTCFDRLVIDLGDAADVGYDVRYVDEITDPVSGEVTELRGAADLKITVRATIDGTAEHPPYDPAQPDEIIDVSDEGVFRQAALAWDYEGATTVGLGVRARLPMRTLLLEDPDGGARLVVDVARSW</sequence>
<feature type="domain" description="AMIN-like" evidence="2">
    <location>
        <begin position="51"/>
        <end position="181"/>
    </location>
</feature>
<organism evidence="3 4">
    <name type="scientific">Brachybacterium hainanense</name>
    <dbReference type="NCBI Taxonomy" id="1541174"/>
    <lineage>
        <taxon>Bacteria</taxon>
        <taxon>Bacillati</taxon>
        <taxon>Actinomycetota</taxon>
        <taxon>Actinomycetes</taxon>
        <taxon>Micrococcales</taxon>
        <taxon>Dermabacteraceae</taxon>
        <taxon>Brachybacterium</taxon>
    </lineage>
</organism>
<accession>A0ABV6REQ0</accession>
<evidence type="ECO:0000259" key="2">
    <source>
        <dbReference type="Pfam" id="PF24837"/>
    </source>
</evidence>
<dbReference type="RefSeq" id="WP_376982501.1">
    <property type="nucleotide sequence ID" value="NZ_JBHLSV010000024.1"/>
</dbReference>
<protein>
    <recommendedName>
        <fullName evidence="2">AMIN-like domain-containing protein</fullName>
    </recommendedName>
</protein>
<evidence type="ECO:0000256" key="1">
    <source>
        <dbReference type="SAM" id="SignalP"/>
    </source>
</evidence>
<feature type="signal peptide" evidence="1">
    <location>
        <begin position="1"/>
        <end position="25"/>
    </location>
</feature>
<dbReference type="InterPro" id="IPR056303">
    <property type="entry name" value="AMIN-like"/>
</dbReference>
<keyword evidence="4" id="KW-1185">Reference proteome</keyword>
<evidence type="ECO:0000313" key="3">
    <source>
        <dbReference type="EMBL" id="MFC0675472.1"/>
    </source>
</evidence>